<dbReference type="Gene3D" id="3.30.70.1560">
    <property type="entry name" value="Alpha-L RNA-binding motif"/>
    <property type="match status" value="1"/>
</dbReference>
<keyword evidence="8" id="KW-1185">Reference proteome</keyword>
<name>A0ABW4YNN1_9BACL</name>
<dbReference type="PANTHER" id="PTHR47683">
    <property type="entry name" value="PSEUDOURIDINE SYNTHASE FAMILY PROTEIN-RELATED"/>
    <property type="match status" value="1"/>
</dbReference>
<organism evidence="7 8">
    <name type="scientific">Paenibacillus yanchengensis</name>
    <dbReference type="NCBI Taxonomy" id="2035833"/>
    <lineage>
        <taxon>Bacteria</taxon>
        <taxon>Bacillati</taxon>
        <taxon>Bacillota</taxon>
        <taxon>Bacilli</taxon>
        <taxon>Bacillales</taxon>
        <taxon>Paenibacillaceae</taxon>
        <taxon>Paenibacillus</taxon>
    </lineage>
</organism>
<dbReference type="PROSITE" id="PS01149">
    <property type="entry name" value="PSI_RSU"/>
    <property type="match status" value="1"/>
</dbReference>
<dbReference type="SUPFAM" id="SSF55120">
    <property type="entry name" value="Pseudouridine synthase"/>
    <property type="match status" value="1"/>
</dbReference>
<dbReference type="InterPro" id="IPR002942">
    <property type="entry name" value="S4_RNA-bd"/>
</dbReference>
<evidence type="ECO:0000313" key="7">
    <source>
        <dbReference type="EMBL" id="MFD2117278.1"/>
    </source>
</evidence>
<dbReference type="InterPro" id="IPR042092">
    <property type="entry name" value="PsdUridine_s_RsuA/RluB/E/F_cat"/>
</dbReference>
<comment type="similarity">
    <text evidence="1 5">Belongs to the pseudouridine synthase RsuA family.</text>
</comment>
<protein>
    <recommendedName>
        <fullName evidence="5">Pseudouridine synthase</fullName>
        <ecNumber evidence="5">5.4.99.-</ecNumber>
    </recommendedName>
</protein>
<evidence type="ECO:0000256" key="2">
    <source>
        <dbReference type="ARBA" id="ARBA00022884"/>
    </source>
</evidence>
<gene>
    <name evidence="7" type="ORF">ACFSJH_16230</name>
</gene>
<dbReference type="SUPFAM" id="SSF55174">
    <property type="entry name" value="Alpha-L RNA-binding motif"/>
    <property type="match status" value="1"/>
</dbReference>
<evidence type="ECO:0000313" key="8">
    <source>
        <dbReference type="Proteomes" id="UP001597362"/>
    </source>
</evidence>
<evidence type="ECO:0000256" key="5">
    <source>
        <dbReference type="RuleBase" id="RU003887"/>
    </source>
</evidence>
<dbReference type="CDD" id="cd00165">
    <property type="entry name" value="S4"/>
    <property type="match status" value="1"/>
</dbReference>
<dbReference type="InterPro" id="IPR018496">
    <property type="entry name" value="PsdUridine_synth_RsuA/RluB_CS"/>
</dbReference>
<dbReference type="NCBIfam" id="TIGR00093">
    <property type="entry name" value="pseudouridine synthase"/>
    <property type="match status" value="1"/>
</dbReference>
<dbReference type="CDD" id="cd02553">
    <property type="entry name" value="PseudoU_synth_RsuA"/>
    <property type="match status" value="1"/>
</dbReference>
<dbReference type="EMBL" id="JBHUHO010000039">
    <property type="protein sequence ID" value="MFD2117278.1"/>
    <property type="molecule type" value="Genomic_DNA"/>
</dbReference>
<dbReference type="Gene3D" id="3.10.290.10">
    <property type="entry name" value="RNA-binding S4 domain"/>
    <property type="match status" value="1"/>
</dbReference>
<dbReference type="Pfam" id="PF01479">
    <property type="entry name" value="S4"/>
    <property type="match status" value="1"/>
</dbReference>
<dbReference type="EC" id="5.4.99.-" evidence="5"/>
<evidence type="ECO:0000256" key="1">
    <source>
        <dbReference type="ARBA" id="ARBA00008348"/>
    </source>
</evidence>
<dbReference type="InterPro" id="IPR006145">
    <property type="entry name" value="PsdUridine_synth_RsuA/RluA"/>
</dbReference>
<dbReference type="PANTHER" id="PTHR47683:SF4">
    <property type="entry name" value="PSEUDOURIDINE SYNTHASE"/>
    <property type="match status" value="1"/>
</dbReference>
<dbReference type="Pfam" id="PF00849">
    <property type="entry name" value="PseudoU_synth_2"/>
    <property type="match status" value="1"/>
</dbReference>
<dbReference type="InterPro" id="IPR036986">
    <property type="entry name" value="S4_RNA-bd_sf"/>
</dbReference>
<evidence type="ECO:0000256" key="4">
    <source>
        <dbReference type="PROSITE-ProRule" id="PRU00182"/>
    </source>
</evidence>
<dbReference type="Proteomes" id="UP001597362">
    <property type="component" value="Unassembled WGS sequence"/>
</dbReference>
<dbReference type="InterPro" id="IPR020094">
    <property type="entry name" value="TruA/RsuA/RluB/E/F_N"/>
</dbReference>
<comment type="caution">
    <text evidence="7">The sequence shown here is derived from an EMBL/GenBank/DDBJ whole genome shotgun (WGS) entry which is preliminary data.</text>
</comment>
<evidence type="ECO:0000259" key="6">
    <source>
        <dbReference type="SMART" id="SM00363"/>
    </source>
</evidence>
<proteinExistence type="inferred from homology"/>
<evidence type="ECO:0000256" key="3">
    <source>
        <dbReference type="ARBA" id="ARBA00023235"/>
    </source>
</evidence>
<dbReference type="GO" id="GO:0016853">
    <property type="term" value="F:isomerase activity"/>
    <property type="evidence" value="ECO:0007669"/>
    <property type="project" value="UniProtKB-KW"/>
</dbReference>
<keyword evidence="2 4" id="KW-0694">RNA-binding</keyword>
<dbReference type="SMART" id="SM00363">
    <property type="entry name" value="S4"/>
    <property type="match status" value="1"/>
</dbReference>
<keyword evidence="3 5" id="KW-0413">Isomerase</keyword>
<dbReference type="InterPro" id="IPR050343">
    <property type="entry name" value="RsuA_PseudoU_synthase"/>
</dbReference>
<dbReference type="PROSITE" id="PS50889">
    <property type="entry name" value="S4"/>
    <property type="match status" value="1"/>
</dbReference>
<reference evidence="8" key="1">
    <citation type="journal article" date="2019" name="Int. J. Syst. Evol. Microbiol.">
        <title>The Global Catalogue of Microorganisms (GCM) 10K type strain sequencing project: providing services to taxonomists for standard genome sequencing and annotation.</title>
        <authorList>
            <consortium name="The Broad Institute Genomics Platform"/>
            <consortium name="The Broad Institute Genome Sequencing Center for Infectious Disease"/>
            <person name="Wu L."/>
            <person name="Ma J."/>
        </authorList>
    </citation>
    <scope>NUCLEOTIDE SEQUENCE [LARGE SCALE GENOMIC DNA]</scope>
    <source>
        <strain evidence="8">GH52</strain>
    </source>
</reference>
<accession>A0ABW4YNN1</accession>
<dbReference type="InterPro" id="IPR000748">
    <property type="entry name" value="PsdUridine_synth_RsuA/RluB/E/F"/>
</dbReference>
<sequence length="252" mass="27756">MSEKMRIDKLLAHAGFGTRSEIKKAMKQGLITVAGEIVKDPGLIVRSDNSTIAFGGTPVLYKENIYLLMNKPAGVVSATEDVRDRTVLDLLADSEKHFAPFPVGRLDKDTVGLLLLTNDGQLAHQLLSPKKQVPKTYEAIVLGTVNQEDQTAFMQGVTLDDGYVTLPAQLTILDRFTAAEGRCSLIHLTIHEGKFHQVKRMFLAVGKKVLHLKRITMGTLHLDESLPEGTYRELTEQELADLQAIGVPLTKT</sequence>
<dbReference type="RefSeq" id="WP_377774488.1">
    <property type="nucleotide sequence ID" value="NZ_JBHUHO010000039.1"/>
</dbReference>
<feature type="domain" description="RNA-binding S4" evidence="6">
    <location>
        <begin position="5"/>
        <end position="65"/>
    </location>
</feature>
<dbReference type="InterPro" id="IPR020103">
    <property type="entry name" value="PsdUridine_synth_cat_dom_sf"/>
</dbReference>
<dbReference type="Gene3D" id="3.30.70.580">
    <property type="entry name" value="Pseudouridine synthase I, catalytic domain, N-terminal subdomain"/>
    <property type="match status" value="1"/>
</dbReference>